<name>A0ABM1EKV2_PRICU</name>
<feature type="signal peptide" evidence="1">
    <location>
        <begin position="1"/>
        <end position="23"/>
    </location>
</feature>
<dbReference type="RefSeq" id="XP_014672823.1">
    <property type="nucleotide sequence ID" value="XM_014817337.1"/>
</dbReference>
<dbReference type="InterPro" id="IPR037018">
    <property type="entry name" value="GH65_N"/>
</dbReference>
<keyword evidence="2" id="KW-1185">Reference proteome</keyword>
<dbReference type="Gene3D" id="2.70.98.40">
    <property type="entry name" value="Glycoside hydrolase, family 65, N-terminal domain"/>
    <property type="match status" value="1"/>
</dbReference>
<accession>A0ABM1EKV2</accession>
<keyword evidence="1" id="KW-0732">Signal</keyword>
<dbReference type="GeneID" id="106813247"/>
<gene>
    <name evidence="3" type="primary">LOC106813247</name>
</gene>
<dbReference type="PANTHER" id="PTHR11051:SF8">
    <property type="entry name" value="PROTEIN-GLUCOSYLGALACTOSYLHYDROXYLYSINE GLUCOSIDASE"/>
    <property type="match status" value="1"/>
</dbReference>
<dbReference type="PANTHER" id="PTHR11051">
    <property type="entry name" value="GLYCOSYL HYDROLASE-RELATED"/>
    <property type="match status" value="1"/>
</dbReference>
<proteinExistence type="predicted"/>
<dbReference type="Proteomes" id="UP000695022">
    <property type="component" value="Unplaced"/>
</dbReference>
<evidence type="ECO:0000313" key="3">
    <source>
        <dbReference type="RefSeq" id="XP_014672823.1"/>
    </source>
</evidence>
<feature type="chain" id="PRO_5046689884" evidence="1">
    <location>
        <begin position="24"/>
        <end position="308"/>
    </location>
</feature>
<protein>
    <submittedName>
        <fullName evidence="3">Acid trehalase-like protein 1</fullName>
    </submittedName>
</protein>
<reference evidence="3" key="1">
    <citation type="submission" date="2025-08" db="UniProtKB">
        <authorList>
            <consortium name="RefSeq"/>
        </authorList>
    </citation>
    <scope>IDENTIFICATION</scope>
</reference>
<evidence type="ECO:0000256" key="1">
    <source>
        <dbReference type="SAM" id="SignalP"/>
    </source>
</evidence>
<evidence type="ECO:0000313" key="2">
    <source>
        <dbReference type="Proteomes" id="UP000695022"/>
    </source>
</evidence>
<sequence length="308" mass="34276">MLASLVFLMAMLVTWKGPTGVYSQQWPTNGEDNDDIILSRDSVCSTIFARIMARPLLTAFTATVLCILVLELLPTILCWDGAGGHHIKKFHQYFQTIHEKQDEDPTVFKTSSLPDDLPRHMATVGNGFLGHVVYADNIYVNGVYNGARGDSHRARVPSTCALRLAVDGHAAASSSYALDVGKGVFTETVDHEDFKLEYRIFAHRKHTKLLVCQVSAEAKKPGLVLLTNNNHGNLSEDFDIIKDVIEGSSAVVRKQHLRTRVAEVSLSSEKDVTPSNLTDVYLVYDEVPERLELQQGHNSWTWITAEIQ</sequence>
<organism evidence="2 3">
    <name type="scientific">Priapulus caudatus</name>
    <name type="common">Priapulid worm</name>
    <dbReference type="NCBI Taxonomy" id="37621"/>
    <lineage>
        <taxon>Eukaryota</taxon>
        <taxon>Metazoa</taxon>
        <taxon>Ecdysozoa</taxon>
        <taxon>Scalidophora</taxon>
        <taxon>Priapulida</taxon>
        <taxon>Priapulimorpha</taxon>
        <taxon>Priapulimorphida</taxon>
        <taxon>Priapulidae</taxon>
        <taxon>Priapulus</taxon>
    </lineage>
</organism>